<dbReference type="PANTHER" id="PTHR43633">
    <property type="entry name" value="ALCOHOL DEHYDROGENASE YQHD"/>
    <property type="match status" value="1"/>
</dbReference>
<dbReference type="Gene3D" id="3.40.50.1970">
    <property type="match status" value="1"/>
</dbReference>
<keyword evidence="4" id="KW-1185">Reference proteome</keyword>
<feature type="non-terminal residue" evidence="3">
    <location>
        <position position="214"/>
    </location>
</feature>
<dbReference type="InterPro" id="IPR044731">
    <property type="entry name" value="BDH-like"/>
</dbReference>
<accession>A0ABS0JA76</accession>
<gene>
    <name evidence="3" type="ORF">FVW20_17985</name>
</gene>
<dbReference type="EMBL" id="VRYY01000736">
    <property type="protein sequence ID" value="MBG3878836.1"/>
    <property type="molecule type" value="Genomic_DNA"/>
</dbReference>
<keyword evidence="1" id="KW-0560">Oxidoreductase</keyword>
<proteinExistence type="predicted"/>
<dbReference type="PROSITE" id="PS00913">
    <property type="entry name" value="ADH_IRON_1"/>
    <property type="match status" value="1"/>
</dbReference>
<feature type="domain" description="Alcohol dehydrogenase iron-type/glycerol dehydrogenase GldA" evidence="2">
    <location>
        <begin position="10"/>
        <end position="127"/>
    </location>
</feature>
<evidence type="ECO:0000256" key="1">
    <source>
        <dbReference type="ARBA" id="ARBA00023002"/>
    </source>
</evidence>
<dbReference type="PANTHER" id="PTHR43633:SF1">
    <property type="entry name" value="ALCOHOL DEHYDROGENASE YQHD"/>
    <property type="match status" value="1"/>
</dbReference>
<reference evidence="3 4" key="1">
    <citation type="submission" date="2019-08" db="EMBL/GenBank/DDBJ databases">
        <authorList>
            <person name="Luo N."/>
        </authorList>
    </citation>
    <scope>NUCLEOTIDE SEQUENCE [LARGE SCALE GENOMIC DNA]</scope>
    <source>
        <strain evidence="3 4">NCIMB 9442</strain>
    </source>
</reference>
<evidence type="ECO:0000259" key="2">
    <source>
        <dbReference type="Pfam" id="PF00465"/>
    </source>
</evidence>
<comment type="caution">
    <text evidence="3">The sequence shown here is derived from an EMBL/GenBank/DDBJ whole genome shotgun (WGS) entry which is preliminary data.</text>
</comment>
<protein>
    <submittedName>
        <fullName evidence="3">Iron-containing alcohol dehydrogenase</fullName>
    </submittedName>
</protein>
<organism evidence="3 4">
    <name type="scientific">Nitratidesulfovibrio oxamicus</name>
    <dbReference type="NCBI Taxonomy" id="32016"/>
    <lineage>
        <taxon>Bacteria</taxon>
        <taxon>Pseudomonadati</taxon>
        <taxon>Thermodesulfobacteriota</taxon>
        <taxon>Desulfovibrionia</taxon>
        <taxon>Desulfovibrionales</taxon>
        <taxon>Desulfovibrionaceae</taxon>
        <taxon>Nitratidesulfovibrio</taxon>
    </lineage>
</organism>
<dbReference type="InterPro" id="IPR018211">
    <property type="entry name" value="ADH_Fe_CS"/>
</dbReference>
<evidence type="ECO:0000313" key="3">
    <source>
        <dbReference type="EMBL" id="MBG3878836.1"/>
    </source>
</evidence>
<name>A0ABS0JA76_9BACT</name>
<sequence>CVRRSEVWGVTANPDLGAVLRIAAAAGTGADGTPGHAPGGGTGFVAIGGGSVIDATKAAAALVPLLAEGRDPWSPFAERKPVTRSLPVFTVSILSGTGSEMNGNAVITRGASGHKWGMRCPSPVATFVDVTFQQGLPWHLTVNGAADAMSHVLEFSVVGTPAVALPGLKATEFPFFAEEAVLAQNEALLRTIVRAAARLHADAHDAEARGALAW</sequence>
<dbReference type="Proteomes" id="UP001194469">
    <property type="component" value="Unassembled WGS sequence"/>
</dbReference>
<dbReference type="Pfam" id="PF00465">
    <property type="entry name" value="Fe-ADH"/>
    <property type="match status" value="1"/>
</dbReference>
<dbReference type="InterPro" id="IPR001670">
    <property type="entry name" value="ADH_Fe/GldA"/>
</dbReference>
<evidence type="ECO:0000313" key="4">
    <source>
        <dbReference type="Proteomes" id="UP001194469"/>
    </source>
</evidence>
<feature type="non-terminal residue" evidence="3">
    <location>
        <position position="1"/>
    </location>
</feature>
<dbReference type="SUPFAM" id="SSF56796">
    <property type="entry name" value="Dehydroquinate synthase-like"/>
    <property type="match status" value="1"/>
</dbReference>